<comment type="caution">
    <text evidence="1">The sequence shown here is derived from an EMBL/GenBank/DDBJ whole genome shotgun (WGS) entry which is preliminary data.</text>
</comment>
<dbReference type="Proteomes" id="UP000664940">
    <property type="component" value="Unassembled WGS sequence"/>
</dbReference>
<dbReference type="AlphaFoldDB" id="A0A834AEV2"/>
<reference evidence="1 2" key="1">
    <citation type="journal article" date="2020" name="Nature">
        <title>Six reference-quality genomes reveal evolution of bat adaptations.</title>
        <authorList>
            <person name="Jebb D."/>
            <person name="Huang Z."/>
            <person name="Pippel M."/>
            <person name="Hughes G.M."/>
            <person name="Lavrichenko K."/>
            <person name="Devanna P."/>
            <person name="Winkler S."/>
            <person name="Jermiin L.S."/>
            <person name="Skirmuntt E.C."/>
            <person name="Katzourakis A."/>
            <person name="Burkitt-Gray L."/>
            <person name="Ray D.A."/>
            <person name="Sullivan K.A.M."/>
            <person name="Roscito J.G."/>
            <person name="Kirilenko B.M."/>
            <person name="Davalos L.M."/>
            <person name="Corthals A.P."/>
            <person name="Power M.L."/>
            <person name="Jones G."/>
            <person name="Ransome R.D."/>
            <person name="Dechmann D.K.N."/>
            <person name="Locatelli A.G."/>
            <person name="Puechmaille S.J."/>
            <person name="Fedrigo O."/>
            <person name="Jarvis E.D."/>
            <person name="Hiller M."/>
            <person name="Vernes S.C."/>
            <person name="Myers E.W."/>
            <person name="Teeling E.C."/>
        </authorList>
    </citation>
    <scope>NUCLEOTIDE SEQUENCE [LARGE SCALE GENOMIC DNA]</scope>
    <source>
        <strain evidence="1">Bat1K_MPI-CBG_1</strain>
    </source>
</reference>
<name>A0A834AEV2_9CHIR</name>
<gene>
    <name evidence="1" type="ORF">HJG60_010898</name>
</gene>
<evidence type="ECO:0000313" key="1">
    <source>
        <dbReference type="EMBL" id="KAF6109664.1"/>
    </source>
</evidence>
<evidence type="ECO:0000313" key="2">
    <source>
        <dbReference type="Proteomes" id="UP000664940"/>
    </source>
</evidence>
<dbReference type="EMBL" id="JABVXQ010000005">
    <property type="protein sequence ID" value="KAF6109664.1"/>
    <property type="molecule type" value="Genomic_DNA"/>
</dbReference>
<protein>
    <submittedName>
        <fullName evidence="1">Uncharacterized protein</fullName>
    </submittedName>
</protein>
<proteinExistence type="predicted"/>
<organism evidence="1 2">
    <name type="scientific">Phyllostomus discolor</name>
    <name type="common">pale spear-nosed bat</name>
    <dbReference type="NCBI Taxonomy" id="89673"/>
    <lineage>
        <taxon>Eukaryota</taxon>
        <taxon>Metazoa</taxon>
        <taxon>Chordata</taxon>
        <taxon>Craniata</taxon>
        <taxon>Vertebrata</taxon>
        <taxon>Euteleostomi</taxon>
        <taxon>Mammalia</taxon>
        <taxon>Eutheria</taxon>
        <taxon>Laurasiatheria</taxon>
        <taxon>Chiroptera</taxon>
        <taxon>Yangochiroptera</taxon>
        <taxon>Phyllostomidae</taxon>
        <taxon>Phyllostominae</taxon>
        <taxon>Phyllostomus</taxon>
    </lineage>
</organism>
<sequence length="133" mass="14933">MNERQSIDVSLSHQCFSLSLSLSTPSLKSVNISSGEYLKSVKRIKYYSLTCQIENIRSACCRLGPGLHIFCILTSLIPCRKLGKQIKLHFYKLKNNTQVYTAGDYSLLRLDPSWILPRSACSQPHLIAQVLSG</sequence>
<accession>A0A834AEV2</accession>